<evidence type="ECO:0000256" key="4">
    <source>
        <dbReference type="ARBA" id="ARBA00011747"/>
    </source>
</evidence>
<dbReference type="PRINTS" id="PR01162">
    <property type="entry name" value="ALPHATUBULIN"/>
</dbReference>
<keyword evidence="19" id="KW-1185">Reference proteome</keyword>
<keyword evidence="7" id="KW-0479">Metal-binding</keyword>
<comment type="function">
    <text evidence="13">Tubulin is the major constituent of microtubules, a cylinder consisting of laterally associated linear protofilaments composed of alpha- and beta-tubulin heterodimers. Microtubules grow by the addition of GTP-tubulin dimers to the microtubule end, where a stabilizing cap forms. Below the cap, tubulin dimers are in GDP-bound state, owing to GTPase activity of alpha-tubulin.</text>
</comment>
<evidence type="ECO:0000259" key="16">
    <source>
        <dbReference type="SMART" id="SM00864"/>
    </source>
</evidence>
<evidence type="ECO:0000256" key="11">
    <source>
        <dbReference type="ARBA" id="ARBA00023134"/>
    </source>
</evidence>
<dbReference type="InterPro" id="IPR023123">
    <property type="entry name" value="Tubulin_C"/>
</dbReference>
<keyword evidence="10" id="KW-0460">Magnesium</keyword>
<reference evidence="18 19" key="1">
    <citation type="submission" date="2024-03" db="EMBL/GenBank/DDBJ databases">
        <title>Adaptation during the transition from Ophiocordyceps entomopathogen to insect associate is accompanied by gene loss and intensified selection.</title>
        <authorList>
            <person name="Ward C.M."/>
            <person name="Onetto C.A."/>
            <person name="Borneman A.R."/>
        </authorList>
    </citation>
    <scope>NUCLEOTIDE SEQUENCE [LARGE SCALE GENOMIC DNA]</scope>
    <source>
        <strain evidence="18">AWRI1</strain>
        <tissue evidence="18">Single Adult Female</tissue>
    </source>
</reference>
<dbReference type="Pfam" id="PF00091">
    <property type="entry name" value="Tubulin"/>
    <property type="match status" value="1"/>
</dbReference>
<dbReference type="InterPro" id="IPR037103">
    <property type="entry name" value="Tubulin/FtsZ-like_C"/>
</dbReference>
<keyword evidence="12" id="KW-0206">Cytoskeleton</keyword>
<dbReference type="Pfam" id="PF21789">
    <property type="entry name" value="TNP-like_RNaseH_C"/>
    <property type="match status" value="1"/>
</dbReference>
<keyword evidence="11" id="KW-0342">GTP-binding</keyword>
<feature type="compositionally biased region" description="Basic and acidic residues" evidence="15">
    <location>
        <begin position="1153"/>
        <end position="1164"/>
    </location>
</feature>
<evidence type="ECO:0000256" key="12">
    <source>
        <dbReference type="ARBA" id="ARBA00023212"/>
    </source>
</evidence>
<dbReference type="CDD" id="cd02186">
    <property type="entry name" value="alpha_tubulin"/>
    <property type="match status" value="1"/>
</dbReference>
<dbReference type="FunFam" id="1.10.287.600:FF:000001">
    <property type="entry name" value="Tubulin alpha chain"/>
    <property type="match status" value="1"/>
</dbReference>
<evidence type="ECO:0000256" key="9">
    <source>
        <dbReference type="ARBA" id="ARBA00022801"/>
    </source>
</evidence>
<dbReference type="SMART" id="SM00864">
    <property type="entry name" value="Tubulin"/>
    <property type="match status" value="1"/>
</dbReference>
<comment type="cofactor">
    <cofactor evidence="1">
        <name>Mg(2+)</name>
        <dbReference type="ChEBI" id="CHEBI:18420"/>
    </cofactor>
</comment>
<feature type="domain" description="Tubulin/FtsZ 2-layer sandwich" evidence="17">
    <location>
        <begin position="968"/>
        <end position="1112"/>
    </location>
</feature>
<evidence type="ECO:0000256" key="5">
    <source>
        <dbReference type="ARBA" id="ARBA00022490"/>
    </source>
</evidence>
<dbReference type="GO" id="GO:0005200">
    <property type="term" value="F:structural constituent of cytoskeleton"/>
    <property type="evidence" value="ECO:0007669"/>
    <property type="project" value="InterPro"/>
</dbReference>
<name>A0AAN9Y777_9HEMI</name>
<evidence type="ECO:0000256" key="10">
    <source>
        <dbReference type="ARBA" id="ARBA00022842"/>
    </source>
</evidence>
<evidence type="ECO:0000256" key="8">
    <source>
        <dbReference type="ARBA" id="ARBA00022741"/>
    </source>
</evidence>
<evidence type="ECO:0000256" key="15">
    <source>
        <dbReference type="SAM" id="MobiDB-lite"/>
    </source>
</evidence>
<comment type="similarity">
    <text evidence="3">Belongs to the tubulin family.</text>
</comment>
<dbReference type="GO" id="GO:0007017">
    <property type="term" value="P:microtubule-based process"/>
    <property type="evidence" value="ECO:0007669"/>
    <property type="project" value="InterPro"/>
</dbReference>
<evidence type="ECO:0000313" key="19">
    <source>
        <dbReference type="Proteomes" id="UP001367676"/>
    </source>
</evidence>
<dbReference type="PROSITE" id="PS00227">
    <property type="entry name" value="TUBULIN"/>
    <property type="match status" value="1"/>
</dbReference>
<dbReference type="SUPFAM" id="SSF55307">
    <property type="entry name" value="Tubulin C-terminal domain-like"/>
    <property type="match status" value="1"/>
</dbReference>
<accession>A0AAN9Y777</accession>
<comment type="subunit">
    <text evidence="4">Dimer of alpha and beta chains. A typical microtubule is a hollow water-filled tube with an outer diameter of 25 nm and an inner diameter of 15 nM. Alpha-beta heterodimers associate head-to-tail to form protofilaments running lengthwise along the microtubule wall with the beta-tubulin subunit facing the microtubule plus end conferring a structural polarity. Microtubules usually have 13 protofilaments but different protofilament numbers can be found in some organisms and specialized cells.</text>
</comment>
<dbReference type="InterPro" id="IPR003008">
    <property type="entry name" value="Tubulin_FtsZ_GTPase"/>
</dbReference>
<evidence type="ECO:0000259" key="17">
    <source>
        <dbReference type="SMART" id="SM00865"/>
    </source>
</evidence>
<evidence type="ECO:0000256" key="3">
    <source>
        <dbReference type="ARBA" id="ARBA00009636"/>
    </source>
</evidence>
<dbReference type="GO" id="GO:0005874">
    <property type="term" value="C:microtubule"/>
    <property type="evidence" value="ECO:0007669"/>
    <property type="project" value="UniProtKB-KW"/>
</dbReference>
<gene>
    <name evidence="18" type="ORF">V9T40_008510</name>
</gene>
<dbReference type="GO" id="GO:0005525">
    <property type="term" value="F:GTP binding"/>
    <property type="evidence" value="ECO:0007669"/>
    <property type="project" value="UniProtKB-KW"/>
</dbReference>
<dbReference type="Proteomes" id="UP001367676">
    <property type="component" value="Unassembled WGS sequence"/>
</dbReference>
<dbReference type="InterPro" id="IPR018316">
    <property type="entry name" value="Tubulin/FtsZ_2-layer-sand-dom"/>
</dbReference>
<dbReference type="GO" id="GO:0046872">
    <property type="term" value="F:metal ion binding"/>
    <property type="evidence" value="ECO:0007669"/>
    <property type="project" value="UniProtKB-KW"/>
</dbReference>
<dbReference type="InterPro" id="IPR017975">
    <property type="entry name" value="Tubulin_CS"/>
</dbReference>
<feature type="region of interest" description="Disordered" evidence="15">
    <location>
        <begin position="1153"/>
        <end position="1188"/>
    </location>
</feature>
<dbReference type="PANTHER" id="PTHR11588">
    <property type="entry name" value="TUBULIN"/>
    <property type="match status" value="1"/>
</dbReference>
<feature type="domain" description="Tubulin/FtsZ GTPase" evidence="16">
    <location>
        <begin position="769"/>
        <end position="966"/>
    </location>
</feature>
<dbReference type="EMBL" id="JBBCAQ010000010">
    <property type="protein sequence ID" value="KAK7601069.1"/>
    <property type="molecule type" value="Genomic_DNA"/>
</dbReference>
<organism evidence="18 19">
    <name type="scientific">Parthenolecanium corni</name>
    <dbReference type="NCBI Taxonomy" id="536013"/>
    <lineage>
        <taxon>Eukaryota</taxon>
        <taxon>Metazoa</taxon>
        <taxon>Ecdysozoa</taxon>
        <taxon>Arthropoda</taxon>
        <taxon>Hexapoda</taxon>
        <taxon>Insecta</taxon>
        <taxon>Pterygota</taxon>
        <taxon>Neoptera</taxon>
        <taxon>Paraneoptera</taxon>
        <taxon>Hemiptera</taxon>
        <taxon>Sternorrhyncha</taxon>
        <taxon>Coccoidea</taxon>
        <taxon>Coccidae</taxon>
        <taxon>Parthenolecanium</taxon>
    </lineage>
</organism>
<dbReference type="Pfam" id="PF21787">
    <property type="entry name" value="TNP-like_RNaseH_N"/>
    <property type="match status" value="1"/>
</dbReference>
<comment type="caution">
    <text evidence="18">The sequence shown here is derived from an EMBL/GenBank/DDBJ whole genome shotgun (WGS) entry which is preliminary data.</text>
</comment>
<feature type="compositionally biased region" description="Polar residues" evidence="15">
    <location>
        <begin position="1171"/>
        <end position="1188"/>
    </location>
</feature>
<dbReference type="InterPro" id="IPR008280">
    <property type="entry name" value="Tub_FtsZ_C"/>
</dbReference>
<evidence type="ECO:0000256" key="7">
    <source>
        <dbReference type="ARBA" id="ARBA00022723"/>
    </source>
</evidence>
<keyword evidence="6" id="KW-0493">Microtubule</keyword>
<dbReference type="SUPFAM" id="SSF52490">
    <property type="entry name" value="Tubulin nucleotide-binding domain-like"/>
    <property type="match status" value="1"/>
</dbReference>
<evidence type="ECO:0000313" key="18">
    <source>
        <dbReference type="EMBL" id="KAK7601069.1"/>
    </source>
</evidence>
<evidence type="ECO:0000256" key="6">
    <source>
        <dbReference type="ARBA" id="ARBA00022701"/>
    </source>
</evidence>
<dbReference type="PRINTS" id="PR01161">
    <property type="entry name" value="TUBULIN"/>
</dbReference>
<keyword evidence="9" id="KW-0378">Hydrolase</keyword>
<evidence type="ECO:0000256" key="1">
    <source>
        <dbReference type="ARBA" id="ARBA00001946"/>
    </source>
</evidence>
<dbReference type="AlphaFoldDB" id="A0AAN9Y777"/>
<evidence type="ECO:0000256" key="13">
    <source>
        <dbReference type="ARBA" id="ARBA00034296"/>
    </source>
</evidence>
<dbReference type="InterPro" id="IPR002452">
    <property type="entry name" value="Alpha_tubulin"/>
</dbReference>
<keyword evidence="5" id="KW-0963">Cytoplasm</keyword>
<dbReference type="GO" id="GO:0016787">
    <property type="term" value="F:hydrolase activity"/>
    <property type="evidence" value="ECO:0007669"/>
    <property type="project" value="UniProtKB-KW"/>
</dbReference>
<dbReference type="FunFam" id="3.40.50.1440:FF:000007">
    <property type="entry name" value="Tubulin alpha chain"/>
    <property type="match status" value="1"/>
</dbReference>
<dbReference type="Gene3D" id="1.10.287.600">
    <property type="entry name" value="Helix hairpin bin"/>
    <property type="match status" value="1"/>
</dbReference>
<comment type="subcellular location">
    <subcellularLocation>
        <location evidence="2">Cytoplasm</location>
        <location evidence="2">Cytoskeleton</location>
    </subcellularLocation>
</comment>
<dbReference type="InterPro" id="IPR048365">
    <property type="entry name" value="TNP-like_RNaseH_N"/>
</dbReference>
<evidence type="ECO:0000256" key="2">
    <source>
        <dbReference type="ARBA" id="ARBA00004245"/>
    </source>
</evidence>
<dbReference type="Gene3D" id="3.40.50.1440">
    <property type="entry name" value="Tubulin/FtsZ, GTPase domain"/>
    <property type="match status" value="1"/>
</dbReference>
<proteinExistence type="inferred from homology"/>
<evidence type="ECO:0000256" key="14">
    <source>
        <dbReference type="ARBA" id="ARBA00049117"/>
    </source>
</evidence>
<dbReference type="SMART" id="SM00865">
    <property type="entry name" value="Tubulin_C"/>
    <property type="match status" value="1"/>
</dbReference>
<comment type="catalytic activity">
    <reaction evidence="14">
        <text>GTP + H2O = GDP + phosphate + H(+)</text>
        <dbReference type="Rhea" id="RHEA:19669"/>
        <dbReference type="ChEBI" id="CHEBI:15377"/>
        <dbReference type="ChEBI" id="CHEBI:15378"/>
        <dbReference type="ChEBI" id="CHEBI:37565"/>
        <dbReference type="ChEBI" id="CHEBI:43474"/>
        <dbReference type="ChEBI" id="CHEBI:58189"/>
    </reaction>
    <physiologicalReaction direction="left-to-right" evidence="14">
        <dbReference type="Rhea" id="RHEA:19670"/>
    </physiologicalReaction>
</comment>
<dbReference type="InterPro" id="IPR036525">
    <property type="entry name" value="Tubulin/FtsZ_GTPase_sf"/>
</dbReference>
<keyword evidence="8" id="KW-0547">Nucleotide-binding</keyword>
<dbReference type="InterPro" id="IPR048367">
    <property type="entry name" value="TNP-like_RNaseH_C"/>
</dbReference>
<sequence length="1188" mass="135277">MSYMTLAGPLRNDASKFKRRRIFLGKRKLNYDVQPIQNKDDLINLVKIVDRIKTCQNIWTGNDTCAGFISETSKSNLCGPCSIQQKSVQRRELDSIKKNTKTILKHKLVIKKNVYLRKKVISLRETMKLNKEKFATEDSMSNLRREITSLPEVQQQNILACINAAKHSKYGVRYTHRFIYECILLKIKSQKAYAYIRRTSLMHLPSLSTIRNYIRKLKAAYGFNDKVFEAMKTRADSMSPEDRRGVLLMDEMKLASSLKFQKDDLQIIGFVDLGKYTPETQKNEMGDHALVLMYQPFRGKYIQTVAAFLSRGAATATVLVQILMEAVILLENSGFYVDGVVTDGAQWNRGMWAQFGVDKEEISCEHFVDEERRFFFFSDFPHMVKTLWTWTLSHSVLNTPDGIVNVKDWETLIDLEAQLVLKACPRLNKSHIHPKQYEKMSVARAYQTIEDFIEYLGHCEHSSTMSTSTWTGLWVTCKGTLELTDYLINNCNYDYVMLRRLNQDNLERFFGMVRGACGNNDHPDPVMFLLIFRILSLYSLIKPSPGSNVEGNELLDALLNVHDDVNVNTNQAEWTRLKQNISNTATDTLQNEYPKTKTTTARQLTDNEIRKNLSGYVAKKTLNRTQCDECRVSLVGPIPQQSLIDLRNYFQVLIGPSRPLFRLITEIEQVIAAETELNGKITLNPNTFLDIAYKLDEMVLPAVGCEEHQSQLTGYVLQLYLQEIISIFVGQAGVQIGSACWELYNIEHGIAPDGSYQGPDEICSGTDFPASFYNETRPGKFVPRAVLIDLEPNVIDEIKNNQYRDLFRPDAFITGHEDAANNYGRGHYTVGREIIHLVMDSIRKESAMCDNLSGFFVFHSMGGGTGSGLSTLIFENLGNEYPKKTKLEFVIYPSPRLSTAVVEPYNAILVAHETMDLCDCTFLADNEALYDICSNLLDFERPSYVTLNRTCVRVISNMTASLRFSSSINMDLSVFQTNLVPYPRIHFPLLGSSPFRSTLNAQHHSINVDTMTRRCFHRSNQMLRCDPNRGKYMACCLLYRGLIPHRNINAAVRNLKESHLKFVNWCPTGFKVGINNQPPSTVPGSGFARVDMSLCAIMNTTAIVEVWSRINYKFDLMFSKRAFVHWYMGEGMEEQEFIDARENLATLEKDYEECGRDDERRAEGSADDGSFGTTTSSLISSTEQPSIT</sequence>
<dbReference type="InterPro" id="IPR000217">
    <property type="entry name" value="Tubulin"/>
</dbReference>
<dbReference type="Pfam" id="PF03953">
    <property type="entry name" value="Tubulin_C"/>
    <property type="match status" value="1"/>
</dbReference>
<dbReference type="Gene3D" id="3.30.1330.20">
    <property type="entry name" value="Tubulin/FtsZ, C-terminal domain"/>
    <property type="match status" value="1"/>
</dbReference>
<protein>
    <submittedName>
        <fullName evidence="18">Uncharacterized protein</fullName>
    </submittedName>
</protein>